<feature type="region of interest" description="Disordered" evidence="1">
    <location>
        <begin position="343"/>
        <end position="425"/>
    </location>
</feature>
<evidence type="ECO:0000259" key="3">
    <source>
        <dbReference type="Pfam" id="PF21647"/>
    </source>
</evidence>
<dbReference type="Gramene" id="KCW79728">
    <property type="protein sequence ID" value="KCW79728"/>
    <property type="gene ID" value="EUGRSUZ_C01078"/>
</dbReference>
<proteinExistence type="predicted"/>
<name>A0A059CMN7_EUCGR</name>
<feature type="region of interest" description="Disordered" evidence="1">
    <location>
        <begin position="133"/>
        <end position="152"/>
    </location>
</feature>
<dbReference type="STRING" id="71139.A0A059CMN7"/>
<dbReference type="InterPro" id="IPR010341">
    <property type="entry name" value="DUF936_pln"/>
</dbReference>
<feature type="domain" description="DUF6857" evidence="3">
    <location>
        <begin position="429"/>
        <end position="707"/>
    </location>
</feature>
<protein>
    <submittedName>
        <fullName evidence="4">Uncharacterized protein</fullName>
    </submittedName>
</protein>
<feature type="compositionally biased region" description="Low complexity" evidence="1">
    <location>
        <begin position="286"/>
        <end position="308"/>
    </location>
</feature>
<evidence type="ECO:0000259" key="2">
    <source>
        <dbReference type="Pfam" id="PF06075"/>
    </source>
</evidence>
<dbReference type="InParanoid" id="A0A059CMN7"/>
<dbReference type="OrthoDB" id="1918502at2759"/>
<dbReference type="PANTHER" id="PTHR31928:SF3">
    <property type="entry name" value="EXPRESSED PROTEIN"/>
    <property type="match status" value="1"/>
</dbReference>
<feature type="compositionally biased region" description="Low complexity" evidence="1">
    <location>
        <begin position="137"/>
        <end position="152"/>
    </location>
</feature>
<evidence type="ECO:0000256" key="1">
    <source>
        <dbReference type="SAM" id="MobiDB-lite"/>
    </source>
</evidence>
<dbReference type="AlphaFoldDB" id="A0A059CMN7"/>
<accession>A0A059CMN7</accession>
<dbReference type="InterPro" id="IPR048297">
    <property type="entry name" value="DUF936_dom_pln"/>
</dbReference>
<reference evidence="4" key="1">
    <citation type="submission" date="2013-07" db="EMBL/GenBank/DDBJ databases">
        <title>The genome of Eucalyptus grandis.</title>
        <authorList>
            <person name="Schmutz J."/>
            <person name="Hayes R."/>
            <person name="Myburg A."/>
            <person name="Tuskan G."/>
            <person name="Grattapaglia D."/>
            <person name="Rokhsar D.S."/>
        </authorList>
    </citation>
    <scope>NUCLEOTIDE SEQUENCE</scope>
    <source>
        <tissue evidence="4">Leaf extractions</tissue>
    </source>
</reference>
<dbReference type="Pfam" id="PF21647">
    <property type="entry name" value="DUF6857"/>
    <property type="match status" value="1"/>
</dbReference>
<feature type="domain" description="DUF936" evidence="2">
    <location>
        <begin position="4"/>
        <end position="124"/>
    </location>
</feature>
<feature type="region of interest" description="Disordered" evidence="1">
    <location>
        <begin position="157"/>
        <end position="321"/>
    </location>
</feature>
<organism evidence="4">
    <name type="scientific">Eucalyptus grandis</name>
    <name type="common">Flooded gum</name>
    <dbReference type="NCBI Taxonomy" id="71139"/>
    <lineage>
        <taxon>Eukaryota</taxon>
        <taxon>Viridiplantae</taxon>
        <taxon>Streptophyta</taxon>
        <taxon>Embryophyta</taxon>
        <taxon>Tracheophyta</taxon>
        <taxon>Spermatophyta</taxon>
        <taxon>Magnoliopsida</taxon>
        <taxon>eudicotyledons</taxon>
        <taxon>Gunneridae</taxon>
        <taxon>Pentapetalae</taxon>
        <taxon>rosids</taxon>
        <taxon>malvids</taxon>
        <taxon>Myrtales</taxon>
        <taxon>Myrtaceae</taxon>
        <taxon>Myrtoideae</taxon>
        <taxon>Eucalypteae</taxon>
        <taxon>Eucalyptus</taxon>
    </lineage>
</organism>
<dbReference type="FunCoup" id="A0A059CMN7">
    <property type="interactions" value="456"/>
</dbReference>
<evidence type="ECO:0000313" key="4">
    <source>
        <dbReference type="EMBL" id="KCW79728.1"/>
    </source>
</evidence>
<dbReference type="GO" id="GO:0005874">
    <property type="term" value="C:microtubule"/>
    <property type="evidence" value="ECO:0007669"/>
    <property type="project" value="EnsemblPlants"/>
</dbReference>
<dbReference type="PANTHER" id="PTHR31928">
    <property type="entry name" value="EXPRESSED PROTEIN"/>
    <property type="match status" value="1"/>
</dbReference>
<dbReference type="Pfam" id="PF06075">
    <property type="entry name" value="DUF936"/>
    <property type="match status" value="1"/>
</dbReference>
<dbReference type="KEGG" id="egr:104436628"/>
<dbReference type="GO" id="GO:0008017">
    <property type="term" value="F:microtubule binding"/>
    <property type="evidence" value="ECO:0007669"/>
    <property type="project" value="EnsemblPlants"/>
</dbReference>
<feature type="compositionally biased region" description="Basic and acidic residues" evidence="1">
    <location>
        <begin position="367"/>
        <end position="378"/>
    </location>
</feature>
<dbReference type="EMBL" id="KK198755">
    <property type="protein sequence ID" value="KCW79728.1"/>
    <property type="molecule type" value="Genomic_DNA"/>
</dbReference>
<feature type="compositionally biased region" description="Basic and acidic residues" evidence="1">
    <location>
        <begin position="264"/>
        <end position="273"/>
    </location>
</feature>
<dbReference type="OMA" id="PRVCGIR"/>
<feature type="compositionally biased region" description="Basic and acidic residues" evidence="1">
    <location>
        <begin position="172"/>
        <end position="185"/>
    </location>
</feature>
<feature type="compositionally biased region" description="Polar residues" evidence="1">
    <location>
        <begin position="210"/>
        <end position="219"/>
    </location>
</feature>
<feature type="compositionally biased region" description="Polar residues" evidence="1">
    <location>
        <begin position="396"/>
        <end position="406"/>
    </location>
</feature>
<dbReference type="eggNOG" id="ENOG502QUXM">
    <property type="taxonomic scope" value="Eukaryota"/>
</dbReference>
<gene>
    <name evidence="4" type="ORF">EUGRSUZ_C01078</name>
</gene>
<dbReference type="InterPro" id="IPR049172">
    <property type="entry name" value="DUF6857_pln"/>
</dbReference>
<sequence>MATLTQGILLKLLQSMNSSNARVAGEHRSALLQVIGIVPALSGPDDLWPNRGFLLHLSDSLHSTYVSLSDRDADLILSNRLQLGHFVHLDRLLLAPDSPVPRAAGLRPLPGRHPFLGSPDPLVARLSPSRRDFVIQPASDPDPSAPGAADDPIAAYLSRGRPEDDGGVLARAESDREEPKAERPRSRQPLAPRDNLPNLNSDAEARVSAQKPSRFSSPATAKRSGSVGKKIAPVAERDPSPAGKGKRSASPAPSKCVVPSLAAAKEENRRNSKEPAIIVPSRYRQPSPNARRQASPSARRASISPGRRLSGGVKMSPMVMDSASKKKMVTLAAGISKVSEALVGSGKAGRKNWDEQPASASAAPATEQKEKAPGKNKPDLQAILRTQAAISRRLSDVTSGKSNGDDPSSDEKAKSGTPERTTSVPGITIHDKKWTDGSVSLDSVSKELNRLGKEAMQRKLIASIAAAEALEEANATESLVRNLSMFSELCSTSKAGNPLPSIDRFFSIYDEVVRSTGVVKSLSNSRACADDSIIPTEQSKFSIWVEAALATDLEVVNFLTNQDSEPASALQKTLLKRQSVKANGKNQMKVASPSRSDTACAWTRGHGMKETVDFAMKLQSEMQMWFVSFIEDSLVAGFRVFGQCGGGKVLNLDCGSVTAVLSHLKRVNDWLDRAVPKSDEFLMEKIEQLKRKIYGFVIQHVGTTFDNSTSAAAS</sequence>